<accession>A0ABM7G363</accession>
<evidence type="ECO:0000313" key="13">
    <source>
        <dbReference type="Proteomes" id="UP001059971"/>
    </source>
</evidence>
<feature type="transmembrane region" description="Helical" evidence="10">
    <location>
        <begin position="517"/>
        <end position="535"/>
    </location>
</feature>
<dbReference type="RefSeq" id="WP_261937336.1">
    <property type="nucleotide sequence ID" value="NZ_AP018818.1"/>
</dbReference>
<evidence type="ECO:0000256" key="8">
    <source>
        <dbReference type="ARBA" id="ARBA00023180"/>
    </source>
</evidence>
<organism evidence="12 13">
    <name type="scientific">Sphingomonas bisphenolicum</name>
    <dbReference type="NCBI Taxonomy" id="296544"/>
    <lineage>
        <taxon>Bacteria</taxon>
        <taxon>Pseudomonadati</taxon>
        <taxon>Pseudomonadota</taxon>
        <taxon>Alphaproteobacteria</taxon>
        <taxon>Sphingomonadales</taxon>
        <taxon>Sphingomonadaceae</taxon>
        <taxon>Sphingomonas</taxon>
    </lineage>
</organism>
<dbReference type="Gene3D" id="3.40.630.10">
    <property type="entry name" value="Zn peptidases"/>
    <property type="match status" value="1"/>
</dbReference>
<dbReference type="PANTHER" id="PTHR12147">
    <property type="entry name" value="METALLOPEPTIDASE M28 FAMILY MEMBER"/>
    <property type="match status" value="1"/>
</dbReference>
<evidence type="ECO:0000256" key="4">
    <source>
        <dbReference type="ARBA" id="ARBA00017435"/>
    </source>
</evidence>
<keyword evidence="5" id="KW-0926">Vacuole</keyword>
<gene>
    <name evidence="12" type="ORF">SBA_ch2_2470</name>
</gene>
<feature type="transmembrane region" description="Helical" evidence="10">
    <location>
        <begin position="566"/>
        <end position="592"/>
    </location>
</feature>
<feature type="transmembrane region" description="Helical" evidence="10">
    <location>
        <begin position="333"/>
        <end position="356"/>
    </location>
</feature>
<keyword evidence="6" id="KW-0378">Hydrolase</keyword>
<evidence type="ECO:0000256" key="9">
    <source>
        <dbReference type="ARBA" id="ARBA00031512"/>
    </source>
</evidence>
<feature type="transmembrane region" description="Helical" evidence="10">
    <location>
        <begin position="376"/>
        <end position="397"/>
    </location>
</feature>
<keyword evidence="10" id="KW-0472">Membrane</keyword>
<name>A0ABM7G363_9SPHN</name>
<feature type="transmembrane region" description="Helical" evidence="10">
    <location>
        <begin position="417"/>
        <end position="440"/>
    </location>
</feature>
<dbReference type="InterPro" id="IPR045175">
    <property type="entry name" value="M28_fam"/>
</dbReference>
<reference evidence="12" key="1">
    <citation type="submission" date="2018-07" db="EMBL/GenBank/DDBJ databases">
        <title>Complete genome sequence of Sphingomonas bisphenolicum strain AO1, a bisphenol A degradative bacterium isolated from Japanese farm field.</title>
        <authorList>
            <person name="Murakami M."/>
            <person name="Koh M."/>
            <person name="Koba S."/>
            <person name="Matsumura Y."/>
        </authorList>
    </citation>
    <scope>NUCLEOTIDE SEQUENCE</scope>
    <source>
        <strain evidence="12">AO1</strain>
    </source>
</reference>
<evidence type="ECO:0000256" key="6">
    <source>
        <dbReference type="ARBA" id="ARBA00022801"/>
    </source>
</evidence>
<protein>
    <recommendedName>
        <fullName evidence="4">Vacuolar membrane protease</fullName>
    </recommendedName>
    <alternativeName>
        <fullName evidence="9">FXNA-related family protease 1</fullName>
    </alternativeName>
</protein>
<dbReference type="Pfam" id="PF04389">
    <property type="entry name" value="Peptidase_M28"/>
    <property type="match status" value="1"/>
</dbReference>
<evidence type="ECO:0000256" key="5">
    <source>
        <dbReference type="ARBA" id="ARBA00022554"/>
    </source>
</evidence>
<evidence type="ECO:0000259" key="11">
    <source>
        <dbReference type="Pfam" id="PF04389"/>
    </source>
</evidence>
<dbReference type="PANTHER" id="PTHR12147:SF58">
    <property type="entry name" value="VACUOLAR MEMBRANE PROTEASE"/>
    <property type="match status" value="1"/>
</dbReference>
<dbReference type="Proteomes" id="UP001059971">
    <property type="component" value="Chromosome 2"/>
</dbReference>
<evidence type="ECO:0000313" key="12">
    <source>
        <dbReference type="EMBL" id="BBF71714.1"/>
    </source>
</evidence>
<evidence type="ECO:0000256" key="1">
    <source>
        <dbReference type="ARBA" id="ARBA00003273"/>
    </source>
</evidence>
<dbReference type="PROSITE" id="PS00758">
    <property type="entry name" value="ARGE_DAPE_CPG2_1"/>
    <property type="match status" value="1"/>
</dbReference>
<keyword evidence="13" id="KW-1185">Reference proteome</keyword>
<proteinExistence type="inferred from homology"/>
<comment type="subcellular location">
    <subcellularLocation>
        <location evidence="2">Vacuole membrane</location>
        <topology evidence="2">Multi-pass membrane protein</topology>
    </subcellularLocation>
</comment>
<feature type="transmembrane region" description="Helical" evidence="10">
    <location>
        <begin position="20"/>
        <end position="39"/>
    </location>
</feature>
<feature type="transmembrane region" description="Helical" evidence="10">
    <location>
        <begin position="542"/>
        <end position="560"/>
    </location>
</feature>
<evidence type="ECO:0000256" key="7">
    <source>
        <dbReference type="ARBA" id="ARBA00022989"/>
    </source>
</evidence>
<evidence type="ECO:0000256" key="2">
    <source>
        <dbReference type="ARBA" id="ARBA00004128"/>
    </source>
</evidence>
<dbReference type="InterPro" id="IPR001261">
    <property type="entry name" value="ArgE/DapE_CS"/>
</dbReference>
<comment type="function">
    <text evidence="1">May be involved in vacuolar sorting and osmoregulation.</text>
</comment>
<evidence type="ECO:0000256" key="10">
    <source>
        <dbReference type="SAM" id="Phobius"/>
    </source>
</evidence>
<evidence type="ECO:0000256" key="3">
    <source>
        <dbReference type="ARBA" id="ARBA00010918"/>
    </source>
</evidence>
<feature type="domain" description="Peptidase M28" evidence="11">
    <location>
        <begin position="122"/>
        <end position="310"/>
    </location>
</feature>
<feature type="transmembrane region" description="Helical" evidence="10">
    <location>
        <begin position="599"/>
        <end position="619"/>
    </location>
</feature>
<comment type="similarity">
    <text evidence="3">Belongs to the peptidase M28 family.</text>
</comment>
<dbReference type="InterPro" id="IPR007484">
    <property type="entry name" value="Peptidase_M28"/>
</dbReference>
<dbReference type="EMBL" id="AP018818">
    <property type="protein sequence ID" value="BBF71714.1"/>
    <property type="molecule type" value="Genomic_DNA"/>
</dbReference>
<keyword evidence="8" id="KW-0325">Glycoprotein</keyword>
<feature type="transmembrane region" description="Helical" evidence="10">
    <location>
        <begin position="491"/>
        <end position="511"/>
    </location>
</feature>
<keyword evidence="10" id="KW-0812">Transmembrane</keyword>
<sequence>MSMEKISADEAVDQLSNSLSRWALALLVIACGVALGIMANRLPAPKSATAPTTDFSADRAMQHVRAIATRPHPTGSPEIDDTRRYLMNQTQALGLNPLLRTQTAISARRYFNDVAPAGRMQNIVAEYRGIDPTLPAVLLMAHYDTAALSPGAGDDTSGVAVALEVARALKAAGALRRSVIFLFTDGEEAGLLGSTAFFASDPLRRRIGLVINLEARGDSGRALMFQTSAGNSRLIDVYRQAVPSPAADSLLVTIYKHMPNDTDLTAALDKGLAGLNFAFVGHQMAYHTALSTPDRLNAGSIQHMGDQVLPAVRLFAQADSLDRAQDDSIFSDLFGLFLIAYPSWLGWVLAIATVGATFAMTGVALARRTIDWRDMLAGAGGLLALLLGIATMLMLALRLANLIVRDLSTPYALIGQFGALLAATALLGISFGLLLLGVAMTARPKVAALGLGIAGLATGFLGSFSAIPLIVGGGAALLVFANMRRPVSLNGWFAGAMTLVGLLALAFQIMLPNGAHILLWPLLLFALPLAMLLFAPISSLQPLGLLAMTASAILIAGLMARAGYDFFLMIGVSLPAIVTPFILLTLLALAPLLWSSRNLLRVASIGSVAGLGLFVAAAIDARTPTADNPDMVEAFYIADIDSARANWVSARLDRAGWVRRTLSQDGGVPRLGSIAPIAKDDHWIAPAKPAAYARPVLRLTATSAGNGHRINLVAANRNGGRFMRLFFKPSVELRNLRLMDQPVSGPIKAGDWSSMTFHASGADPVHVSMDAAGPGQMDIQLIEVRDQWPEGAKTIPLPPHSIPYRRAGNSLILARAALRW</sequence>
<feature type="transmembrane region" description="Helical" evidence="10">
    <location>
        <begin position="446"/>
        <end position="479"/>
    </location>
</feature>
<keyword evidence="7 10" id="KW-1133">Transmembrane helix</keyword>
<dbReference type="SUPFAM" id="SSF53187">
    <property type="entry name" value="Zn-dependent exopeptidases"/>
    <property type="match status" value="1"/>
</dbReference>